<evidence type="ECO:0000256" key="3">
    <source>
        <dbReference type="ARBA" id="ARBA00022989"/>
    </source>
</evidence>
<accession>A0ABD6EQ67</accession>
<dbReference type="GO" id="GO:0016020">
    <property type="term" value="C:membrane"/>
    <property type="evidence" value="ECO:0007669"/>
    <property type="project" value="UniProtKB-SubCell"/>
</dbReference>
<evidence type="ECO:0000313" key="6">
    <source>
        <dbReference type="EMBL" id="MFH4979444.1"/>
    </source>
</evidence>
<dbReference type="PANTHER" id="PTHR11040:SF76">
    <property type="entry name" value="ZINC TRANSPORTER ZIP3"/>
    <property type="match status" value="1"/>
</dbReference>
<keyword evidence="3 5" id="KW-1133">Transmembrane helix</keyword>
<evidence type="ECO:0000256" key="2">
    <source>
        <dbReference type="ARBA" id="ARBA00022692"/>
    </source>
</evidence>
<feature type="transmembrane region" description="Helical" evidence="5">
    <location>
        <begin position="274"/>
        <end position="299"/>
    </location>
</feature>
<evidence type="ECO:0000313" key="7">
    <source>
        <dbReference type="Proteomes" id="UP001608902"/>
    </source>
</evidence>
<feature type="transmembrane region" description="Helical" evidence="5">
    <location>
        <begin position="6"/>
        <end position="28"/>
    </location>
</feature>
<feature type="transmembrane region" description="Helical" evidence="5">
    <location>
        <begin position="177"/>
        <end position="199"/>
    </location>
</feature>
<gene>
    <name evidence="6" type="ORF">AB6A40_006153</name>
</gene>
<evidence type="ECO:0000256" key="1">
    <source>
        <dbReference type="ARBA" id="ARBA00004141"/>
    </source>
</evidence>
<dbReference type="EMBL" id="JBGFUD010004202">
    <property type="protein sequence ID" value="MFH4979444.1"/>
    <property type="molecule type" value="Genomic_DNA"/>
</dbReference>
<comment type="caution">
    <text evidence="6">The sequence shown here is derived from an EMBL/GenBank/DDBJ whole genome shotgun (WGS) entry which is preliminary data.</text>
</comment>
<evidence type="ECO:0000256" key="4">
    <source>
        <dbReference type="ARBA" id="ARBA00023136"/>
    </source>
</evidence>
<dbReference type="AlphaFoldDB" id="A0ABD6EQ67"/>
<proteinExistence type="predicted"/>
<feature type="transmembrane region" description="Helical" evidence="5">
    <location>
        <begin position="205"/>
        <end position="227"/>
    </location>
</feature>
<reference evidence="6 7" key="1">
    <citation type="submission" date="2024-08" db="EMBL/GenBank/DDBJ databases">
        <title>Gnathostoma spinigerum genome.</title>
        <authorList>
            <person name="Gonzalez-Bertolin B."/>
            <person name="Monzon S."/>
            <person name="Zaballos A."/>
            <person name="Jimenez P."/>
            <person name="Dekumyoy P."/>
            <person name="Varona S."/>
            <person name="Cuesta I."/>
            <person name="Sumanam S."/>
            <person name="Adisakwattana P."/>
            <person name="Gasser R.B."/>
            <person name="Hernandez-Gonzalez A."/>
            <person name="Young N.D."/>
            <person name="Perteguer M.J."/>
        </authorList>
    </citation>
    <scope>NUCLEOTIDE SEQUENCE [LARGE SCALE GENOMIC DNA]</scope>
    <source>
        <strain evidence="6">AL3</strain>
        <tissue evidence="6">Liver</tissue>
    </source>
</reference>
<dbReference type="GO" id="GO:0006829">
    <property type="term" value="P:zinc ion transport"/>
    <property type="evidence" value="ECO:0007669"/>
    <property type="project" value="UniProtKB-ARBA"/>
</dbReference>
<keyword evidence="4 5" id="KW-0472">Membrane</keyword>
<evidence type="ECO:0000256" key="5">
    <source>
        <dbReference type="SAM" id="Phobius"/>
    </source>
</evidence>
<name>A0ABD6EQ67_9BILA</name>
<dbReference type="PANTHER" id="PTHR11040">
    <property type="entry name" value="ZINC/IRON TRANSPORTER"/>
    <property type="match status" value="1"/>
</dbReference>
<comment type="subcellular location">
    <subcellularLocation>
        <location evidence="1">Membrane</location>
        <topology evidence="1">Multi-pass membrane protein</topology>
    </subcellularLocation>
</comment>
<dbReference type="Proteomes" id="UP001608902">
    <property type="component" value="Unassembled WGS sequence"/>
</dbReference>
<feature type="transmembrane region" description="Helical" evidence="5">
    <location>
        <begin position="311"/>
        <end position="329"/>
    </location>
</feature>
<feature type="transmembrane region" description="Helical" evidence="5">
    <location>
        <begin position="89"/>
        <end position="106"/>
    </location>
</feature>
<keyword evidence="2 5" id="KW-0812">Transmembrane</keyword>
<sequence>MSVVYIKIGLLVLMAIIALVFGLLPTMIRYFLERKYSARNHLKFHHTAMSLLTCFAGGVFLGVCLLDLMPMATESFAVVKQTGGWTVEYPFVELFCGIGFFIVYGIEIISLKYCRVGGSIQAEDFHGNCEIARNTEKIATTEINIPKDVENPTVSDPSFCTVRVNDLSFGRKHNSNAIVKSITFIVAFSFHSVLEGYAFGVQNSAISAATLFVGIILHKAVVAFSIGLRLARAHPNQNWLITILVLVVASTAPIGGAVGIVVENLSFADELPKAIVSTTLTCLALGTFLYITFFEILFAEIKEDQECDIRQCVATAVGFFIIAAVEVSGE</sequence>
<feature type="transmembrane region" description="Helical" evidence="5">
    <location>
        <begin position="49"/>
        <end position="69"/>
    </location>
</feature>
<protein>
    <submittedName>
        <fullName evidence="6">Uncharacterized protein</fullName>
    </submittedName>
</protein>
<feature type="transmembrane region" description="Helical" evidence="5">
    <location>
        <begin position="239"/>
        <end position="262"/>
    </location>
</feature>
<dbReference type="Pfam" id="PF02535">
    <property type="entry name" value="Zip"/>
    <property type="match status" value="1"/>
</dbReference>
<organism evidence="6 7">
    <name type="scientific">Gnathostoma spinigerum</name>
    <dbReference type="NCBI Taxonomy" id="75299"/>
    <lineage>
        <taxon>Eukaryota</taxon>
        <taxon>Metazoa</taxon>
        <taxon>Ecdysozoa</taxon>
        <taxon>Nematoda</taxon>
        <taxon>Chromadorea</taxon>
        <taxon>Rhabditida</taxon>
        <taxon>Spirurina</taxon>
        <taxon>Gnathostomatomorpha</taxon>
        <taxon>Gnathostomatoidea</taxon>
        <taxon>Gnathostomatidae</taxon>
        <taxon>Gnathostoma</taxon>
    </lineage>
</organism>
<dbReference type="InterPro" id="IPR003689">
    <property type="entry name" value="ZIP"/>
</dbReference>
<keyword evidence="7" id="KW-1185">Reference proteome</keyword>